<dbReference type="InterPro" id="IPR027383">
    <property type="entry name" value="Znf_put"/>
</dbReference>
<dbReference type="Proteomes" id="UP000326912">
    <property type="component" value="Unassembled WGS sequence"/>
</dbReference>
<keyword evidence="1" id="KW-0812">Transmembrane</keyword>
<keyword evidence="1" id="KW-1133">Transmembrane helix</keyword>
<keyword evidence="4" id="KW-1185">Reference proteome</keyword>
<dbReference type="Pfam" id="PF13490">
    <property type="entry name" value="zf-HC2"/>
    <property type="match status" value="1"/>
</dbReference>
<dbReference type="EMBL" id="BKZW01000001">
    <property type="protein sequence ID" value="GER89310.1"/>
    <property type="molecule type" value="Genomic_DNA"/>
</dbReference>
<proteinExistence type="predicted"/>
<comment type="caution">
    <text evidence="3">The sequence shown here is derived from an EMBL/GenBank/DDBJ whole genome shotgun (WGS) entry which is preliminary data.</text>
</comment>
<organism evidence="3 4">
    <name type="scientific">Dictyobacter vulcani</name>
    <dbReference type="NCBI Taxonomy" id="2607529"/>
    <lineage>
        <taxon>Bacteria</taxon>
        <taxon>Bacillati</taxon>
        <taxon>Chloroflexota</taxon>
        <taxon>Ktedonobacteria</taxon>
        <taxon>Ktedonobacterales</taxon>
        <taxon>Dictyobacteraceae</taxon>
        <taxon>Dictyobacter</taxon>
    </lineage>
</organism>
<keyword evidence="1" id="KW-0472">Membrane</keyword>
<evidence type="ECO:0000256" key="1">
    <source>
        <dbReference type="SAM" id="Phobius"/>
    </source>
</evidence>
<dbReference type="RefSeq" id="WP_151757084.1">
    <property type="nucleotide sequence ID" value="NZ_BKZW01000001.1"/>
</dbReference>
<sequence length="169" mass="19582">MNCEQVKDLLSPYLDDQLTAHERQSVTNHLQLCEICNAVLVDYRRFDALLARLPRLSPHPLSPGKLVGSSASLLVYETQPVQEETPTARVRSTPAYHVSSTSKRNYYRCRYPQPQKKTVPTWITTIPWKNKRLFNSLTLLGLLTLGFSLFYIYYLRPKYHLRIPSSKEI</sequence>
<evidence type="ECO:0000313" key="4">
    <source>
        <dbReference type="Proteomes" id="UP000326912"/>
    </source>
</evidence>
<dbReference type="AlphaFoldDB" id="A0A5J4KS95"/>
<evidence type="ECO:0000313" key="3">
    <source>
        <dbReference type="EMBL" id="GER89310.1"/>
    </source>
</evidence>
<reference evidence="3 4" key="1">
    <citation type="submission" date="2019-10" db="EMBL/GenBank/DDBJ databases">
        <title>Dictyobacter vulcani sp. nov., within the class Ktedonobacteria, isolated from soil of volcanic Mt. Zao.</title>
        <authorList>
            <person name="Zheng Y."/>
            <person name="Wang C.M."/>
            <person name="Sakai Y."/>
            <person name="Abe K."/>
            <person name="Yokota A."/>
            <person name="Yabe S."/>
        </authorList>
    </citation>
    <scope>NUCLEOTIDE SEQUENCE [LARGE SCALE GENOMIC DNA]</scope>
    <source>
        <strain evidence="3 4">W12</strain>
    </source>
</reference>
<dbReference type="Gene3D" id="1.10.10.1320">
    <property type="entry name" value="Anti-sigma factor, zinc-finger domain"/>
    <property type="match status" value="1"/>
</dbReference>
<feature type="domain" description="Putative zinc-finger" evidence="2">
    <location>
        <begin position="3"/>
        <end position="36"/>
    </location>
</feature>
<evidence type="ECO:0000259" key="2">
    <source>
        <dbReference type="Pfam" id="PF13490"/>
    </source>
</evidence>
<dbReference type="InterPro" id="IPR041916">
    <property type="entry name" value="Anti_sigma_zinc_sf"/>
</dbReference>
<accession>A0A5J4KS95</accession>
<feature type="transmembrane region" description="Helical" evidence="1">
    <location>
        <begin position="133"/>
        <end position="154"/>
    </location>
</feature>
<protein>
    <recommendedName>
        <fullName evidence="2">Putative zinc-finger domain-containing protein</fullName>
    </recommendedName>
</protein>
<gene>
    <name evidence="3" type="ORF">KDW_34720</name>
</gene>
<name>A0A5J4KS95_9CHLR</name>